<name>A0A6A6I4K7_9PLEO</name>
<dbReference type="OrthoDB" id="4177236at2759"/>
<dbReference type="EMBL" id="ML987200">
    <property type="protein sequence ID" value="KAF2245465.1"/>
    <property type="molecule type" value="Genomic_DNA"/>
</dbReference>
<reference evidence="2" key="1">
    <citation type="journal article" date="2020" name="Stud. Mycol.">
        <title>101 Dothideomycetes genomes: a test case for predicting lifestyles and emergence of pathogens.</title>
        <authorList>
            <person name="Haridas S."/>
            <person name="Albert R."/>
            <person name="Binder M."/>
            <person name="Bloem J."/>
            <person name="Labutti K."/>
            <person name="Salamov A."/>
            <person name="Andreopoulos B."/>
            <person name="Baker S."/>
            <person name="Barry K."/>
            <person name="Bills G."/>
            <person name="Bluhm B."/>
            <person name="Cannon C."/>
            <person name="Castanera R."/>
            <person name="Culley D."/>
            <person name="Daum C."/>
            <person name="Ezra D."/>
            <person name="Gonzalez J."/>
            <person name="Henrissat B."/>
            <person name="Kuo A."/>
            <person name="Liang C."/>
            <person name="Lipzen A."/>
            <person name="Lutzoni F."/>
            <person name="Magnuson J."/>
            <person name="Mondo S."/>
            <person name="Nolan M."/>
            <person name="Ohm R."/>
            <person name="Pangilinan J."/>
            <person name="Park H.-J."/>
            <person name="Ramirez L."/>
            <person name="Alfaro M."/>
            <person name="Sun H."/>
            <person name="Tritt A."/>
            <person name="Yoshinaga Y."/>
            <person name="Zwiers L.-H."/>
            <person name="Turgeon B."/>
            <person name="Goodwin S."/>
            <person name="Spatafora J."/>
            <person name="Crous P."/>
            <person name="Grigoriev I."/>
        </authorList>
    </citation>
    <scope>NUCLEOTIDE SEQUENCE</scope>
    <source>
        <strain evidence="2">CBS 122368</strain>
    </source>
</reference>
<dbReference type="InterPro" id="IPR002575">
    <property type="entry name" value="Aminoglycoside_PTrfase"/>
</dbReference>
<feature type="domain" description="Aminoglycoside phosphotransferase" evidence="1">
    <location>
        <begin position="86"/>
        <end position="327"/>
    </location>
</feature>
<dbReference type="Proteomes" id="UP000800094">
    <property type="component" value="Unassembled WGS sequence"/>
</dbReference>
<proteinExistence type="predicted"/>
<protein>
    <recommendedName>
        <fullName evidence="1">Aminoglycoside phosphotransferase domain-containing protein</fullName>
    </recommendedName>
</protein>
<keyword evidence="3" id="KW-1185">Reference proteome</keyword>
<dbReference type="PANTHER" id="PTHR21310">
    <property type="entry name" value="AMINOGLYCOSIDE PHOSPHOTRANSFERASE-RELATED-RELATED"/>
    <property type="match status" value="1"/>
</dbReference>
<evidence type="ECO:0000313" key="2">
    <source>
        <dbReference type="EMBL" id="KAF2245465.1"/>
    </source>
</evidence>
<dbReference type="RefSeq" id="XP_033680469.1">
    <property type="nucleotide sequence ID" value="XM_033833735.1"/>
</dbReference>
<gene>
    <name evidence="2" type="ORF">BU26DRAFT_568049</name>
</gene>
<organism evidence="2 3">
    <name type="scientific">Trematosphaeria pertusa</name>
    <dbReference type="NCBI Taxonomy" id="390896"/>
    <lineage>
        <taxon>Eukaryota</taxon>
        <taxon>Fungi</taxon>
        <taxon>Dikarya</taxon>
        <taxon>Ascomycota</taxon>
        <taxon>Pezizomycotina</taxon>
        <taxon>Dothideomycetes</taxon>
        <taxon>Pleosporomycetidae</taxon>
        <taxon>Pleosporales</taxon>
        <taxon>Massarineae</taxon>
        <taxon>Trematosphaeriaceae</taxon>
        <taxon>Trematosphaeria</taxon>
    </lineage>
</organism>
<dbReference type="InterPro" id="IPR011009">
    <property type="entry name" value="Kinase-like_dom_sf"/>
</dbReference>
<dbReference type="GeneID" id="54587065"/>
<evidence type="ECO:0000313" key="3">
    <source>
        <dbReference type="Proteomes" id="UP000800094"/>
    </source>
</evidence>
<dbReference type="PANTHER" id="PTHR21310:SF48">
    <property type="entry name" value="AMINOGLYCOSIDE PHOSPHOTRANSFERASE DOMAIN-CONTAINING PROTEIN"/>
    <property type="match status" value="1"/>
</dbReference>
<evidence type="ECO:0000259" key="1">
    <source>
        <dbReference type="Pfam" id="PF01636"/>
    </source>
</evidence>
<dbReference type="InterPro" id="IPR051678">
    <property type="entry name" value="AGP_Transferase"/>
</dbReference>
<sequence length="349" mass="40848">MRTKAEVIREHYGVVPNMMEVLTTRHSSLMQYIEPPLDQWTTLKLPYEAPEHPGIPSMDEIERALQDNRISARHGLRPVCRVGKCVVKIADRNILQEAEMLLYLQEHSKVRAPKLYAAFINPTNDLCYMVMEFIEGDTLDMDKWLALDDEAQTIICSKLSEQLKLLRSIPCEGEGYYGRVYRQGWSPLSFLRIRYKEMLGPYNTFDDFISAMYVCTEHDLATQNLADEFFPEEVEFLSKFKHVLGKTRGFKPVLTFLDLKWDNLIVRPIKGEDGEAIKDWEITLIDWHDCGWLPAFMQFAALEARIMLFGEDDAKFRQRVYANFEEAYTYTEELKFLEDGRYHANYTFI</sequence>
<dbReference type="SUPFAM" id="SSF56112">
    <property type="entry name" value="Protein kinase-like (PK-like)"/>
    <property type="match status" value="1"/>
</dbReference>
<accession>A0A6A6I4K7</accession>
<dbReference type="AlphaFoldDB" id="A0A6A6I4K7"/>
<dbReference type="Pfam" id="PF01636">
    <property type="entry name" value="APH"/>
    <property type="match status" value="1"/>
</dbReference>